<dbReference type="Proteomes" id="UP001367508">
    <property type="component" value="Unassembled WGS sequence"/>
</dbReference>
<evidence type="ECO:0000313" key="1">
    <source>
        <dbReference type="EMBL" id="KAK7329436.1"/>
    </source>
</evidence>
<comment type="caution">
    <text evidence="1">The sequence shown here is derived from an EMBL/GenBank/DDBJ whole genome shotgun (WGS) entry which is preliminary data.</text>
</comment>
<reference evidence="1 2" key="1">
    <citation type="submission" date="2024-01" db="EMBL/GenBank/DDBJ databases">
        <title>The genomes of 5 underutilized Papilionoideae crops provide insights into root nodulation and disease resistanc.</title>
        <authorList>
            <person name="Jiang F."/>
        </authorList>
    </citation>
    <scope>NUCLEOTIDE SEQUENCE [LARGE SCALE GENOMIC DNA]</scope>
    <source>
        <strain evidence="1">LVBAO_FW01</strain>
        <tissue evidence="1">Leaves</tissue>
    </source>
</reference>
<protein>
    <submittedName>
        <fullName evidence="1">Uncharacterized protein</fullName>
    </submittedName>
</protein>
<evidence type="ECO:0000313" key="2">
    <source>
        <dbReference type="Proteomes" id="UP001367508"/>
    </source>
</evidence>
<accession>A0AAN9QBN4</accession>
<organism evidence="1 2">
    <name type="scientific">Canavalia gladiata</name>
    <name type="common">Sword bean</name>
    <name type="synonym">Dolichos gladiatus</name>
    <dbReference type="NCBI Taxonomy" id="3824"/>
    <lineage>
        <taxon>Eukaryota</taxon>
        <taxon>Viridiplantae</taxon>
        <taxon>Streptophyta</taxon>
        <taxon>Embryophyta</taxon>
        <taxon>Tracheophyta</taxon>
        <taxon>Spermatophyta</taxon>
        <taxon>Magnoliopsida</taxon>
        <taxon>eudicotyledons</taxon>
        <taxon>Gunneridae</taxon>
        <taxon>Pentapetalae</taxon>
        <taxon>rosids</taxon>
        <taxon>fabids</taxon>
        <taxon>Fabales</taxon>
        <taxon>Fabaceae</taxon>
        <taxon>Papilionoideae</taxon>
        <taxon>50 kb inversion clade</taxon>
        <taxon>NPAAA clade</taxon>
        <taxon>indigoferoid/millettioid clade</taxon>
        <taxon>Phaseoleae</taxon>
        <taxon>Canavalia</taxon>
    </lineage>
</organism>
<dbReference type="EMBL" id="JAYMYQ010000005">
    <property type="protein sequence ID" value="KAK7329436.1"/>
    <property type="molecule type" value="Genomic_DNA"/>
</dbReference>
<sequence length="89" mass="10617">MWKEFHFVSGLGFYSVRVGVSERTLIKANLVAKMMVTTFQFWGGGGILNFSPIKFIHKMDQQRVQQKTQARRYLFFLKKYDYNSILKQW</sequence>
<dbReference type="AlphaFoldDB" id="A0AAN9QBN4"/>
<name>A0AAN9QBN4_CANGL</name>
<keyword evidence="2" id="KW-1185">Reference proteome</keyword>
<gene>
    <name evidence="1" type="ORF">VNO77_23605</name>
</gene>
<proteinExistence type="predicted"/>